<protein>
    <submittedName>
        <fullName evidence="1">Uncharacterized protein</fullName>
    </submittedName>
</protein>
<sequence length="93" mass="10197">MLILFGQSSKPLCPRKGEERNAPGGISALSGRCVECIFPGSVICSQQEISCKERRLHSSRGSLSTSLTRPSVFLLPNQRSHTNDEAVEMFFSP</sequence>
<keyword evidence="2" id="KW-1185">Reference proteome</keyword>
<name>A0AAV4UF62_9ARAC</name>
<evidence type="ECO:0000313" key="2">
    <source>
        <dbReference type="Proteomes" id="UP001054837"/>
    </source>
</evidence>
<accession>A0AAV4UF62</accession>
<organism evidence="1 2">
    <name type="scientific">Caerostris darwini</name>
    <dbReference type="NCBI Taxonomy" id="1538125"/>
    <lineage>
        <taxon>Eukaryota</taxon>
        <taxon>Metazoa</taxon>
        <taxon>Ecdysozoa</taxon>
        <taxon>Arthropoda</taxon>
        <taxon>Chelicerata</taxon>
        <taxon>Arachnida</taxon>
        <taxon>Araneae</taxon>
        <taxon>Araneomorphae</taxon>
        <taxon>Entelegynae</taxon>
        <taxon>Araneoidea</taxon>
        <taxon>Araneidae</taxon>
        <taxon>Caerostris</taxon>
    </lineage>
</organism>
<dbReference type="AlphaFoldDB" id="A0AAV4UF62"/>
<comment type="caution">
    <text evidence="1">The sequence shown here is derived from an EMBL/GenBank/DDBJ whole genome shotgun (WGS) entry which is preliminary data.</text>
</comment>
<evidence type="ECO:0000313" key="1">
    <source>
        <dbReference type="EMBL" id="GIY56391.1"/>
    </source>
</evidence>
<gene>
    <name evidence="1" type="ORF">CDAR_62431</name>
</gene>
<dbReference type="Proteomes" id="UP001054837">
    <property type="component" value="Unassembled WGS sequence"/>
</dbReference>
<reference evidence="1 2" key="1">
    <citation type="submission" date="2021-06" db="EMBL/GenBank/DDBJ databases">
        <title>Caerostris darwini draft genome.</title>
        <authorList>
            <person name="Kono N."/>
            <person name="Arakawa K."/>
        </authorList>
    </citation>
    <scope>NUCLEOTIDE SEQUENCE [LARGE SCALE GENOMIC DNA]</scope>
</reference>
<proteinExistence type="predicted"/>
<dbReference type="EMBL" id="BPLQ01011198">
    <property type="protein sequence ID" value="GIY56391.1"/>
    <property type="molecule type" value="Genomic_DNA"/>
</dbReference>